<feature type="chain" id="PRO_5001991076" evidence="2">
    <location>
        <begin position="20"/>
        <end position="700"/>
    </location>
</feature>
<name>A0A0A2M920_9FLAO</name>
<dbReference type="NCBIfam" id="TIGR04183">
    <property type="entry name" value="Por_Secre_tail"/>
    <property type="match status" value="1"/>
</dbReference>
<dbReference type="Gene3D" id="3.80.10.10">
    <property type="entry name" value="Ribonuclease Inhibitor"/>
    <property type="match status" value="1"/>
</dbReference>
<dbReference type="Pfam" id="PF24595">
    <property type="entry name" value="DUF7619"/>
    <property type="match status" value="1"/>
</dbReference>
<dbReference type="STRING" id="1121895.GCA_000378485_03979"/>
<dbReference type="EMBL" id="JRLX01000037">
    <property type="protein sequence ID" value="KGO84790.1"/>
    <property type="molecule type" value="Genomic_DNA"/>
</dbReference>
<evidence type="ECO:0000313" key="5">
    <source>
        <dbReference type="EMBL" id="KGO84790.1"/>
    </source>
</evidence>
<dbReference type="Pfam" id="PF18962">
    <property type="entry name" value="Por_Secre_tail"/>
    <property type="match status" value="1"/>
</dbReference>
<dbReference type="InterPro" id="IPR055353">
    <property type="entry name" value="DUF7619"/>
</dbReference>
<evidence type="ECO:0000313" key="6">
    <source>
        <dbReference type="Proteomes" id="UP000030152"/>
    </source>
</evidence>
<proteinExistence type="predicted"/>
<dbReference type="InterPro" id="IPR032675">
    <property type="entry name" value="LRR_dom_sf"/>
</dbReference>
<dbReference type="AlphaFoldDB" id="A0A0A2M920"/>
<dbReference type="eggNOG" id="COG4886">
    <property type="taxonomic scope" value="Bacteria"/>
</dbReference>
<feature type="signal peptide" evidence="2">
    <location>
        <begin position="1"/>
        <end position="19"/>
    </location>
</feature>
<organism evidence="5 6">
    <name type="scientific">Flavobacterium rivuli WB 3.3-2 = DSM 21788</name>
    <dbReference type="NCBI Taxonomy" id="1121895"/>
    <lineage>
        <taxon>Bacteria</taxon>
        <taxon>Pseudomonadati</taxon>
        <taxon>Bacteroidota</taxon>
        <taxon>Flavobacteriia</taxon>
        <taxon>Flavobacteriales</taxon>
        <taxon>Flavobacteriaceae</taxon>
        <taxon>Flavobacterium</taxon>
    </lineage>
</organism>
<keyword evidence="1 2" id="KW-0732">Signal</keyword>
<dbReference type="Proteomes" id="UP000030152">
    <property type="component" value="Unassembled WGS sequence"/>
</dbReference>
<accession>A0A0A2M920</accession>
<evidence type="ECO:0000259" key="4">
    <source>
        <dbReference type="Pfam" id="PF24595"/>
    </source>
</evidence>
<protein>
    <submittedName>
        <fullName evidence="5">Uncharacterized protein</fullName>
    </submittedName>
</protein>
<dbReference type="RefSeq" id="WP_020215157.1">
    <property type="nucleotide sequence ID" value="NZ_JRLX01000037.1"/>
</dbReference>
<evidence type="ECO:0000259" key="3">
    <source>
        <dbReference type="Pfam" id="PF18962"/>
    </source>
</evidence>
<evidence type="ECO:0000256" key="2">
    <source>
        <dbReference type="SAM" id="SignalP"/>
    </source>
</evidence>
<dbReference type="InterPro" id="IPR026444">
    <property type="entry name" value="Secre_tail"/>
</dbReference>
<dbReference type="OrthoDB" id="1110367at2"/>
<sequence>MKKNLLYVLFLLVSGIANAQIVNIPDVNFKSFLIEAIDLFDGHPIDANGDGEIQVSEAEEVNTLIITDIYNHAPITNIQGIEFFTNVEVLNIMISQTPDIDLSALTNLESLSIEDERLVNLNIQGLINLETFNLVKSGIISLDLSLSQNLSHIGIAIAYNDDLTSLIIGNNTQLENISVNSTGLESLDLSGCPNIESFSFNFGGSHDVFLNLKNGNINFSSSFGASAYFDNNQGNKCYICIDEGEEFENVSDNVVFGSYCTFKPGGDYNTITGSINYDQFNNGCASGNLSIPLAVVRINDGTTTGYSYNTDGIYNFFTQAGTFNLTPQFENDWFTVTPATINFADNNNNESIHNFCVTSNGIHHDVEVAIIPVLGARPGFDATYKIVYKNKGNQTLSGDVVFTYNDDVLDYVSASATPATGSLTWSYTDLLPFETREVTVILNVNGPMETPAVNIGDVLTFVAAVTPATGDETTEDNSFNYKQDVVGSFDPNDITCLEGATVNPDKIGEYLHYNINFENTGTAAATFIVVKDIIDAAKFDVNTLQILDASHAMETRVTGNKVEFIFDDINLGAAEKGNVTFKIKTLNTLAVNSEVTQQADIFFDYNWPIQTNEATTTFAILSVGSFKQDSSVKVYPNPANGMVTISPKAEITWVQLYDVQGRLLQSGSGNTIDVSNRQAGIYFVKVMTDKGMKVEKLVRK</sequence>
<gene>
    <name evidence="5" type="ORF">Q765_19765</name>
</gene>
<reference evidence="5 6" key="1">
    <citation type="submission" date="2013-09" db="EMBL/GenBank/DDBJ databases">
        <authorList>
            <person name="Zeng Z."/>
            <person name="Chen C."/>
        </authorList>
    </citation>
    <scope>NUCLEOTIDE SEQUENCE [LARGE SCALE GENOMIC DNA]</scope>
    <source>
        <strain evidence="5 6">WB 3.3-2</strain>
    </source>
</reference>
<keyword evidence="6" id="KW-1185">Reference proteome</keyword>
<dbReference type="SUPFAM" id="SSF52058">
    <property type="entry name" value="L domain-like"/>
    <property type="match status" value="1"/>
</dbReference>
<dbReference type="InterPro" id="IPR047589">
    <property type="entry name" value="DUF11_rpt"/>
</dbReference>
<evidence type="ECO:0000256" key="1">
    <source>
        <dbReference type="ARBA" id="ARBA00022729"/>
    </source>
</evidence>
<feature type="domain" description="Secretion system C-terminal sorting" evidence="3">
    <location>
        <begin position="634"/>
        <end position="698"/>
    </location>
</feature>
<comment type="caution">
    <text evidence="5">The sequence shown here is derived from an EMBL/GenBank/DDBJ whole genome shotgun (WGS) entry which is preliminary data.</text>
</comment>
<feature type="domain" description="DUF7619" evidence="4">
    <location>
        <begin position="490"/>
        <end position="617"/>
    </location>
</feature>
<dbReference type="NCBIfam" id="TIGR01451">
    <property type="entry name" value="B_ant_repeat"/>
    <property type="match status" value="1"/>
</dbReference>